<accession>A0A4S3B8R9</accession>
<comment type="subunit">
    <text evidence="5 6">The basal body constitutes a major portion of the flagellar organelle and consists of four rings (L,P,S, and M) mounted on a central rod. The rod consists of about 26 subunits of FlgG in the distal portion, and FlgB, FlgC and FlgF are thought to build up the proximal portion of the rod with about 6 subunits each.</text>
</comment>
<dbReference type="OrthoDB" id="9794148at2"/>
<keyword evidence="9" id="KW-0969">Cilium</keyword>
<comment type="similarity">
    <text evidence="2">Belongs to the flagella basal body rod proteins family.</text>
</comment>
<evidence type="ECO:0000256" key="6">
    <source>
        <dbReference type="RuleBase" id="RU362062"/>
    </source>
</evidence>
<comment type="subcellular location">
    <subcellularLocation>
        <location evidence="1 6">Bacterial flagellum basal body</location>
    </subcellularLocation>
</comment>
<evidence type="ECO:0000256" key="4">
    <source>
        <dbReference type="ARBA" id="ARBA00023143"/>
    </source>
</evidence>
<dbReference type="InterPro" id="IPR019776">
    <property type="entry name" value="Flagellar_basal_body_rod_CS"/>
</dbReference>
<dbReference type="RefSeq" id="WP_136136808.1">
    <property type="nucleotide sequence ID" value="NZ_SDGV01000014.1"/>
</dbReference>
<evidence type="ECO:0000256" key="5">
    <source>
        <dbReference type="ARBA" id="ARBA00025933"/>
    </source>
</evidence>
<keyword evidence="10" id="KW-1185">Reference proteome</keyword>
<reference evidence="9 10" key="1">
    <citation type="submission" date="2019-01" db="EMBL/GenBank/DDBJ databases">
        <title>Vagococcus silagei sp. nov. isolated from brewer's grain.</title>
        <authorList>
            <person name="Guu J.-R."/>
        </authorList>
    </citation>
    <scope>NUCLEOTIDE SEQUENCE [LARGE SCALE GENOMIC DNA]</scope>
    <source>
        <strain evidence="9 10">2B-2</strain>
    </source>
</reference>
<dbReference type="Proteomes" id="UP000310506">
    <property type="component" value="Unassembled WGS sequence"/>
</dbReference>
<dbReference type="Pfam" id="PF06429">
    <property type="entry name" value="Flg_bbr_C"/>
    <property type="match status" value="1"/>
</dbReference>
<evidence type="ECO:0000256" key="1">
    <source>
        <dbReference type="ARBA" id="ARBA00004117"/>
    </source>
</evidence>
<dbReference type="GO" id="GO:0071978">
    <property type="term" value="P:bacterial-type flagellum-dependent swarming motility"/>
    <property type="evidence" value="ECO:0007669"/>
    <property type="project" value="TreeGrafter"/>
</dbReference>
<feature type="domain" description="Flagellar basal body rod protein N-terminal" evidence="7">
    <location>
        <begin position="8"/>
        <end position="35"/>
    </location>
</feature>
<dbReference type="InterPro" id="IPR010930">
    <property type="entry name" value="Flg_bb/hook_C_dom"/>
</dbReference>
<dbReference type="PANTHER" id="PTHR30435:SF2">
    <property type="entry name" value="FLAGELLAR BASAL-BODY ROD PROTEIN FLGC"/>
    <property type="match status" value="1"/>
</dbReference>
<evidence type="ECO:0000259" key="8">
    <source>
        <dbReference type="Pfam" id="PF06429"/>
    </source>
</evidence>
<dbReference type="GO" id="GO:0030694">
    <property type="term" value="C:bacterial-type flagellum basal body, rod"/>
    <property type="evidence" value="ECO:0007669"/>
    <property type="project" value="UniProtKB-UniRule"/>
</dbReference>
<gene>
    <name evidence="9" type="primary">flgC</name>
    <name evidence="9" type="ORF">ESZ54_06240</name>
</gene>
<evidence type="ECO:0000256" key="3">
    <source>
        <dbReference type="ARBA" id="ARBA00017941"/>
    </source>
</evidence>
<evidence type="ECO:0000259" key="7">
    <source>
        <dbReference type="Pfam" id="PF00460"/>
    </source>
</evidence>
<dbReference type="EMBL" id="SDGV01000014">
    <property type="protein sequence ID" value="THB61345.1"/>
    <property type="molecule type" value="Genomic_DNA"/>
</dbReference>
<dbReference type="Pfam" id="PF00460">
    <property type="entry name" value="Flg_bb_rod"/>
    <property type="match status" value="1"/>
</dbReference>
<comment type="caution">
    <text evidence="9">The sequence shown here is derived from an EMBL/GenBank/DDBJ whole genome shotgun (WGS) entry which is preliminary data.</text>
</comment>
<evidence type="ECO:0000313" key="10">
    <source>
        <dbReference type="Proteomes" id="UP000310506"/>
    </source>
</evidence>
<keyword evidence="9" id="KW-0282">Flagellum</keyword>
<dbReference type="PROSITE" id="PS00588">
    <property type="entry name" value="FLAGELLA_BB_ROD"/>
    <property type="match status" value="1"/>
</dbReference>
<keyword evidence="4 6" id="KW-0975">Bacterial flagellum</keyword>
<dbReference type="NCBIfam" id="TIGR01395">
    <property type="entry name" value="FlgC"/>
    <property type="match status" value="1"/>
</dbReference>
<protein>
    <recommendedName>
        <fullName evidence="3 6">Flagellar basal-body rod protein FlgC</fullName>
    </recommendedName>
</protein>
<dbReference type="PANTHER" id="PTHR30435">
    <property type="entry name" value="FLAGELLAR PROTEIN"/>
    <property type="match status" value="1"/>
</dbReference>
<proteinExistence type="inferred from homology"/>
<dbReference type="InterPro" id="IPR001444">
    <property type="entry name" value="Flag_bb_rod_N"/>
</dbReference>
<name>A0A4S3B8R9_9ENTE</name>
<keyword evidence="9" id="KW-0966">Cell projection</keyword>
<evidence type="ECO:0000313" key="9">
    <source>
        <dbReference type="EMBL" id="THB61345.1"/>
    </source>
</evidence>
<sequence>MAIFDAFNINTSGLALERFKLDTISTNIANVNTTRGENNEPYRKKTVLFTESLKEQEQKWQTQAAQPQSKSMGVRVVGLEESQEEFNQVYQPDHPDADENGYVSLPNVNISDEMVQMMETVRTYEANVSAFESSKNMMRKALEISKD</sequence>
<organism evidence="9 10">
    <name type="scientific">Vagococcus silagei</name>
    <dbReference type="NCBI Taxonomy" id="2508885"/>
    <lineage>
        <taxon>Bacteria</taxon>
        <taxon>Bacillati</taxon>
        <taxon>Bacillota</taxon>
        <taxon>Bacilli</taxon>
        <taxon>Lactobacillales</taxon>
        <taxon>Enterococcaceae</taxon>
        <taxon>Vagococcus</taxon>
    </lineage>
</organism>
<dbReference type="AlphaFoldDB" id="A0A4S3B8R9"/>
<evidence type="ECO:0000256" key="2">
    <source>
        <dbReference type="ARBA" id="ARBA00009677"/>
    </source>
</evidence>
<feature type="domain" description="Flagellar basal-body/hook protein C-terminal" evidence="8">
    <location>
        <begin position="100"/>
        <end position="143"/>
    </location>
</feature>
<dbReference type="InterPro" id="IPR006299">
    <property type="entry name" value="FlgC"/>
</dbReference>